<reference evidence="2 3" key="1">
    <citation type="submission" date="2014-12" db="EMBL/GenBank/DDBJ databases">
        <title>Genome assembly of Enhygromyxa salina DSM 15201.</title>
        <authorList>
            <person name="Sharma G."/>
            <person name="Subramanian S."/>
        </authorList>
    </citation>
    <scope>NUCLEOTIDE SEQUENCE [LARGE SCALE GENOMIC DNA]</scope>
    <source>
        <strain evidence="2 3">DSM 15201</strain>
    </source>
</reference>
<name>A0A0C2D1P4_9BACT</name>
<sequence length="131" mass="13945">MTKANTHPEIDQSLCGEILSLAKGAAQVELTTDPRMAADERGLVHGGFIFGAADYAAMLAVNDPNVVLGAASVTFLAPTRVGERVHFNAQLQGEKGRKRSVDVKAHVGATQVFEGSFTCFVLDHHVLDKKG</sequence>
<proteinExistence type="predicted"/>
<dbReference type="PANTHER" id="PTHR42856">
    <property type="entry name" value="ACYL-COENZYME A THIOESTERASE PAAI"/>
    <property type="match status" value="1"/>
</dbReference>
<dbReference type="Gene3D" id="3.10.129.10">
    <property type="entry name" value="Hotdog Thioesterase"/>
    <property type="match status" value="1"/>
</dbReference>
<evidence type="ECO:0000313" key="3">
    <source>
        <dbReference type="Proteomes" id="UP000031599"/>
    </source>
</evidence>
<dbReference type="InterPro" id="IPR052723">
    <property type="entry name" value="Acyl-CoA_thioesterase_PaaI"/>
</dbReference>
<dbReference type="EMBL" id="JMCC02000080">
    <property type="protein sequence ID" value="KIG14087.1"/>
    <property type="molecule type" value="Genomic_DNA"/>
</dbReference>
<dbReference type="InterPro" id="IPR029069">
    <property type="entry name" value="HotDog_dom_sf"/>
</dbReference>
<dbReference type="AlphaFoldDB" id="A0A0C2D1P4"/>
<keyword evidence="2" id="KW-0413">Isomerase</keyword>
<dbReference type="InterPro" id="IPR054485">
    <property type="entry name" value="FlK-like_dom"/>
</dbReference>
<organism evidence="2 3">
    <name type="scientific">Enhygromyxa salina</name>
    <dbReference type="NCBI Taxonomy" id="215803"/>
    <lineage>
        <taxon>Bacteria</taxon>
        <taxon>Pseudomonadati</taxon>
        <taxon>Myxococcota</taxon>
        <taxon>Polyangia</taxon>
        <taxon>Nannocystales</taxon>
        <taxon>Nannocystaceae</taxon>
        <taxon>Enhygromyxa</taxon>
    </lineage>
</organism>
<dbReference type="PANTHER" id="PTHR42856:SF1">
    <property type="entry name" value="ACYL-COENZYME A THIOESTERASE PAAI"/>
    <property type="match status" value="1"/>
</dbReference>
<feature type="domain" description="Fluoroacetyl-CoA-specific thioesterase-like" evidence="1">
    <location>
        <begin position="70"/>
        <end position="124"/>
    </location>
</feature>
<evidence type="ECO:0000313" key="2">
    <source>
        <dbReference type="EMBL" id="KIG14087.1"/>
    </source>
</evidence>
<dbReference type="GO" id="GO:0016289">
    <property type="term" value="F:acyl-CoA hydrolase activity"/>
    <property type="evidence" value="ECO:0007669"/>
    <property type="project" value="TreeGrafter"/>
</dbReference>
<gene>
    <name evidence="2" type="ORF">DB30_07274</name>
</gene>
<accession>A0A0C2D1P4</accession>
<dbReference type="SUPFAM" id="SSF54637">
    <property type="entry name" value="Thioesterase/thiol ester dehydrase-isomerase"/>
    <property type="match status" value="1"/>
</dbReference>
<dbReference type="GO" id="GO:0016853">
    <property type="term" value="F:isomerase activity"/>
    <property type="evidence" value="ECO:0007669"/>
    <property type="project" value="UniProtKB-KW"/>
</dbReference>
<comment type="caution">
    <text evidence="2">The sequence shown here is derived from an EMBL/GenBank/DDBJ whole genome shotgun (WGS) entry which is preliminary data.</text>
</comment>
<evidence type="ECO:0000259" key="1">
    <source>
        <dbReference type="Pfam" id="PF22636"/>
    </source>
</evidence>
<dbReference type="RefSeq" id="WP_052554391.1">
    <property type="nucleotide sequence ID" value="NZ_JMCC02000080.1"/>
</dbReference>
<protein>
    <submittedName>
        <fullName evidence="2">Methylthioribose-1-phosphate isomerase protein</fullName>
    </submittedName>
</protein>
<dbReference type="Proteomes" id="UP000031599">
    <property type="component" value="Unassembled WGS sequence"/>
</dbReference>
<dbReference type="Pfam" id="PF22636">
    <property type="entry name" value="FlK"/>
    <property type="match status" value="1"/>
</dbReference>